<protein>
    <submittedName>
        <fullName evidence="1">Uncharacterized protein</fullName>
    </submittedName>
</protein>
<name>A0A645H2A5_9ZZZZ</name>
<organism evidence="1">
    <name type="scientific">bioreactor metagenome</name>
    <dbReference type="NCBI Taxonomy" id="1076179"/>
    <lineage>
        <taxon>unclassified sequences</taxon>
        <taxon>metagenomes</taxon>
        <taxon>ecological metagenomes</taxon>
    </lineage>
</organism>
<comment type="caution">
    <text evidence="1">The sequence shown here is derived from an EMBL/GenBank/DDBJ whole genome shotgun (WGS) entry which is preliminary data.</text>
</comment>
<proteinExistence type="predicted"/>
<gene>
    <name evidence="1" type="ORF">SDC9_177945</name>
</gene>
<dbReference type="InterPro" id="IPR036322">
    <property type="entry name" value="WD40_repeat_dom_sf"/>
</dbReference>
<dbReference type="EMBL" id="VSSQ01081600">
    <property type="protein sequence ID" value="MPN30474.1"/>
    <property type="molecule type" value="Genomic_DNA"/>
</dbReference>
<evidence type="ECO:0000313" key="1">
    <source>
        <dbReference type="EMBL" id="MPN30474.1"/>
    </source>
</evidence>
<dbReference type="AlphaFoldDB" id="A0A645H2A5"/>
<sequence length="120" mass="13876">MNRNRLVDYCEKKNRILSLQRLYSEFVEERAYDDFKSLNKYNEKGIRYNDAKYLDGGKKIVSVSNTGEINVWSIGNIKCMKKLANISSLCINGCSFSNLHKESKLTKENIEMLRQNGAII</sequence>
<reference evidence="1" key="1">
    <citation type="submission" date="2019-08" db="EMBL/GenBank/DDBJ databases">
        <authorList>
            <person name="Kucharzyk K."/>
            <person name="Murdoch R.W."/>
            <person name="Higgins S."/>
            <person name="Loffler F."/>
        </authorList>
    </citation>
    <scope>NUCLEOTIDE SEQUENCE</scope>
</reference>
<accession>A0A645H2A5</accession>
<dbReference type="SUPFAM" id="SSF50978">
    <property type="entry name" value="WD40 repeat-like"/>
    <property type="match status" value="1"/>
</dbReference>